<keyword evidence="1" id="KW-0503">Monooxygenase</keyword>
<comment type="caution">
    <text evidence="1">The sequence shown here is derived from an EMBL/GenBank/DDBJ whole genome shotgun (WGS) entry which is preliminary data.</text>
</comment>
<keyword evidence="1" id="KW-0560">Oxidoreductase</keyword>
<proteinExistence type="predicted"/>
<organism evidence="1 2">
    <name type="scientific">Hypoxylon rubiginosum</name>
    <dbReference type="NCBI Taxonomy" id="110542"/>
    <lineage>
        <taxon>Eukaryota</taxon>
        <taxon>Fungi</taxon>
        <taxon>Dikarya</taxon>
        <taxon>Ascomycota</taxon>
        <taxon>Pezizomycotina</taxon>
        <taxon>Sordariomycetes</taxon>
        <taxon>Xylariomycetidae</taxon>
        <taxon>Xylariales</taxon>
        <taxon>Hypoxylaceae</taxon>
        <taxon>Hypoxylon</taxon>
    </lineage>
</organism>
<reference evidence="1 2" key="1">
    <citation type="journal article" date="2022" name="New Phytol.">
        <title>Ecological generalism drives hyperdiversity of secondary metabolite gene clusters in xylarialean endophytes.</title>
        <authorList>
            <person name="Franco M.E.E."/>
            <person name="Wisecaver J.H."/>
            <person name="Arnold A.E."/>
            <person name="Ju Y.M."/>
            <person name="Slot J.C."/>
            <person name="Ahrendt S."/>
            <person name="Moore L.P."/>
            <person name="Eastman K.E."/>
            <person name="Scott K."/>
            <person name="Konkel Z."/>
            <person name="Mondo S.J."/>
            <person name="Kuo A."/>
            <person name="Hayes R.D."/>
            <person name="Haridas S."/>
            <person name="Andreopoulos B."/>
            <person name="Riley R."/>
            <person name="LaButti K."/>
            <person name="Pangilinan J."/>
            <person name="Lipzen A."/>
            <person name="Amirebrahimi M."/>
            <person name="Yan J."/>
            <person name="Adam C."/>
            <person name="Keymanesh K."/>
            <person name="Ng V."/>
            <person name="Louie K."/>
            <person name="Northen T."/>
            <person name="Drula E."/>
            <person name="Henrissat B."/>
            <person name="Hsieh H.M."/>
            <person name="Youens-Clark K."/>
            <person name="Lutzoni F."/>
            <person name="Miadlikowska J."/>
            <person name="Eastwood D.C."/>
            <person name="Hamelin R.C."/>
            <person name="Grigoriev I.V."/>
            <person name="U'Ren J.M."/>
        </authorList>
    </citation>
    <scope>NUCLEOTIDE SEQUENCE [LARGE SCALE GENOMIC DNA]</scope>
    <source>
        <strain evidence="1 2">ER1909</strain>
    </source>
</reference>
<keyword evidence="2" id="KW-1185">Reference proteome</keyword>
<evidence type="ECO:0000313" key="2">
    <source>
        <dbReference type="Proteomes" id="UP001497680"/>
    </source>
</evidence>
<gene>
    <name evidence="1" type="ORF">F4821DRAFT_246928</name>
</gene>
<sequence>MVIKEQPRVAVIGAGSSGLSMLKTLRDDGFDVTLYERRGQVGGLWAYSEDPSVTTALRSTVANISKYTCGMTDYPMPDKYPHHLTQADFQEYMESYAKHFDLYKNIVFNATLKRVCRNKEDTKWEVEVVIDGKCQVLEYDKVAFCHGYQTAAKMPRFTDQDKFDGLLIHSQAYRNPEICKGKNVVVVGIGSTAGDIINELVPVASHVYASHRRGSLIVSKWRDGTPTDLLVTRRRRQMVMFLQRNFPNTARTIADLGCRYMMWNTWGRLNPEWRLTPFPSITLSIPSTSANIISSLKDGTLTSLHGLKRFTGPRSIEFEDGTVLEDVDVVISATGYTADFGVAPFVEQSRPPNYDGPPMARLWMNLFPPRYADSVCLLCYSGFGKNNGFSFSDVVSMAVSNVWRGVHPIPLREEMEKQVSTHHSWVASRWRLDNKIDVSMVKQWEFQGFLHEVAGTGMEENLGWGWKGWKFWWQDREMYKLISDGVETSHAFRFFETGKRKTFPGAREAIIHANKAVKVFPIKGIK</sequence>
<dbReference type="Proteomes" id="UP001497680">
    <property type="component" value="Unassembled WGS sequence"/>
</dbReference>
<name>A0ACC0CQ89_9PEZI</name>
<dbReference type="EMBL" id="MU394369">
    <property type="protein sequence ID" value="KAI6082541.1"/>
    <property type="molecule type" value="Genomic_DNA"/>
</dbReference>
<evidence type="ECO:0000313" key="1">
    <source>
        <dbReference type="EMBL" id="KAI6082541.1"/>
    </source>
</evidence>
<accession>A0ACC0CQ89</accession>
<protein>
    <submittedName>
        <fullName evidence="1">Dimethylaniline monooxygenase</fullName>
    </submittedName>
</protein>